<feature type="compositionally biased region" description="Basic and acidic residues" evidence="1">
    <location>
        <begin position="159"/>
        <end position="177"/>
    </location>
</feature>
<feature type="compositionally biased region" description="Basic and acidic residues" evidence="1">
    <location>
        <begin position="33"/>
        <end position="76"/>
    </location>
</feature>
<feature type="compositionally biased region" description="Basic and acidic residues" evidence="1">
    <location>
        <begin position="85"/>
        <end position="117"/>
    </location>
</feature>
<dbReference type="Proteomes" id="UP001470230">
    <property type="component" value="Unassembled WGS sequence"/>
</dbReference>
<dbReference type="EMBL" id="JAPFFF010000085">
    <property type="protein sequence ID" value="KAK8835524.1"/>
    <property type="molecule type" value="Genomic_DNA"/>
</dbReference>
<evidence type="ECO:0000256" key="1">
    <source>
        <dbReference type="SAM" id="MobiDB-lite"/>
    </source>
</evidence>
<evidence type="ECO:0000313" key="3">
    <source>
        <dbReference type="Proteomes" id="UP001470230"/>
    </source>
</evidence>
<name>A0ABR2GNQ2_9EUKA</name>
<keyword evidence="3" id="KW-1185">Reference proteome</keyword>
<comment type="caution">
    <text evidence="2">The sequence shown here is derived from an EMBL/GenBank/DDBJ whole genome shotgun (WGS) entry which is preliminary data.</text>
</comment>
<sequence>MSQSVLEALKHIDPKSTATKWVIPGKQAGPTPPKKEEPKPSNKIDESSNKPEPVKEKIDSSKEIEQIPQQKEDPKPSPENTESSIKIEEKQELVKEEDNSNEKQEEPILPQKEDSKPSTEIAESSIRIEEKQELVKEEDDSNEKQEEQTPPPKESIPIQKEEPKQTEISKPKTDIETKPTSNAKLNRIKSEPSPDFKKRLEEIHSKPNRPGVIAQHDYNYQEPPEKHASYTQLKKKSTWAGPAPKTFGQKVDWLGETGEFHTYQYKQPERKNYSDHPSSQNNNKATEGPSERKVGVDQNAVPSKSKFSALLSVYNGGQ</sequence>
<feature type="compositionally biased region" description="Basic and acidic residues" evidence="1">
    <location>
        <begin position="188"/>
        <end position="205"/>
    </location>
</feature>
<accession>A0ABR2GNQ2</accession>
<feature type="compositionally biased region" description="Basic and acidic residues" evidence="1">
    <location>
        <begin position="126"/>
        <end position="135"/>
    </location>
</feature>
<gene>
    <name evidence="2" type="ORF">M9Y10_044366</name>
</gene>
<organism evidence="2 3">
    <name type="scientific">Tritrichomonas musculus</name>
    <dbReference type="NCBI Taxonomy" id="1915356"/>
    <lineage>
        <taxon>Eukaryota</taxon>
        <taxon>Metamonada</taxon>
        <taxon>Parabasalia</taxon>
        <taxon>Tritrichomonadida</taxon>
        <taxon>Tritrichomonadidae</taxon>
        <taxon>Tritrichomonas</taxon>
    </lineage>
</organism>
<proteinExistence type="predicted"/>
<evidence type="ECO:0000313" key="2">
    <source>
        <dbReference type="EMBL" id="KAK8835524.1"/>
    </source>
</evidence>
<feature type="compositionally biased region" description="Polar residues" evidence="1">
    <location>
        <begin position="275"/>
        <end position="285"/>
    </location>
</feature>
<protein>
    <submittedName>
        <fullName evidence="2">Uncharacterized protein</fullName>
    </submittedName>
</protein>
<reference evidence="2 3" key="1">
    <citation type="submission" date="2024-04" db="EMBL/GenBank/DDBJ databases">
        <title>Tritrichomonas musculus Genome.</title>
        <authorList>
            <person name="Alves-Ferreira E."/>
            <person name="Grigg M."/>
            <person name="Lorenzi H."/>
            <person name="Galac M."/>
        </authorList>
    </citation>
    <scope>NUCLEOTIDE SEQUENCE [LARGE SCALE GENOMIC DNA]</scope>
    <source>
        <strain evidence="2 3">EAF2021</strain>
    </source>
</reference>
<feature type="region of interest" description="Disordered" evidence="1">
    <location>
        <begin position="1"/>
        <end position="250"/>
    </location>
</feature>
<feature type="region of interest" description="Disordered" evidence="1">
    <location>
        <begin position="264"/>
        <end position="302"/>
    </location>
</feature>